<keyword evidence="1" id="KW-0812">Transmembrane</keyword>
<dbReference type="KEGG" id="ccro:CMC5_028280"/>
<protein>
    <submittedName>
        <fullName evidence="2">Uncharacterized protein</fullName>
    </submittedName>
</protein>
<evidence type="ECO:0000313" key="2">
    <source>
        <dbReference type="EMBL" id="AKT38680.1"/>
    </source>
</evidence>
<feature type="transmembrane region" description="Helical" evidence="1">
    <location>
        <begin position="34"/>
        <end position="52"/>
    </location>
</feature>
<accession>A0A0K1ECT6</accession>
<dbReference type="STRING" id="52.CMC5_028280"/>
<keyword evidence="3" id="KW-1185">Reference proteome</keyword>
<keyword evidence="1" id="KW-1133">Transmembrane helix</keyword>
<dbReference type="Proteomes" id="UP000067626">
    <property type="component" value="Chromosome"/>
</dbReference>
<name>A0A0K1ECT6_CHOCO</name>
<organism evidence="2 3">
    <name type="scientific">Chondromyces crocatus</name>
    <dbReference type="NCBI Taxonomy" id="52"/>
    <lineage>
        <taxon>Bacteria</taxon>
        <taxon>Pseudomonadati</taxon>
        <taxon>Myxococcota</taxon>
        <taxon>Polyangia</taxon>
        <taxon>Polyangiales</taxon>
        <taxon>Polyangiaceae</taxon>
        <taxon>Chondromyces</taxon>
    </lineage>
</organism>
<dbReference type="EMBL" id="CP012159">
    <property type="protein sequence ID" value="AKT38680.1"/>
    <property type="molecule type" value="Genomic_DNA"/>
</dbReference>
<sequence length="156" mass="16837">MAVLVASWKSVLSSRSMDGAAQKNAKKSPLKSKLSPLLLVLAVGFVGLIVVMRPGGKPCTTRSYTSEPSETVCSLEGVVEVVDDANRALNAREMVGGDDKMKLDYFHLVDEAGRAIIFFDSEKHTIPTAGQRVKVNARVVGKSENAATRLMAESWE</sequence>
<keyword evidence="1" id="KW-0472">Membrane</keyword>
<evidence type="ECO:0000313" key="3">
    <source>
        <dbReference type="Proteomes" id="UP000067626"/>
    </source>
</evidence>
<proteinExistence type="predicted"/>
<dbReference type="RefSeq" id="WP_050430881.1">
    <property type="nucleotide sequence ID" value="NZ_CP012159.1"/>
</dbReference>
<gene>
    <name evidence="2" type="ORF">CMC5_028280</name>
</gene>
<dbReference type="OrthoDB" id="9921139at2"/>
<evidence type="ECO:0000256" key="1">
    <source>
        <dbReference type="SAM" id="Phobius"/>
    </source>
</evidence>
<dbReference type="AlphaFoldDB" id="A0A0K1ECT6"/>
<reference evidence="2 3" key="1">
    <citation type="submission" date="2015-07" db="EMBL/GenBank/DDBJ databases">
        <title>Genome analysis of myxobacterium Chondromyces crocatus Cm c5 reveals a high potential for natural compound synthesis and the genetic basis for the loss of fruiting body formation.</title>
        <authorList>
            <person name="Zaburannyi N."/>
            <person name="Bunk B."/>
            <person name="Maier J."/>
            <person name="Overmann J."/>
            <person name="Mueller R."/>
        </authorList>
    </citation>
    <scope>NUCLEOTIDE SEQUENCE [LARGE SCALE GENOMIC DNA]</scope>
    <source>
        <strain evidence="2 3">Cm c5</strain>
    </source>
</reference>